<evidence type="ECO:0000313" key="9">
    <source>
        <dbReference type="EMBL" id="SEJ10913.1"/>
    </source>
</evidence>
<evidence type="ECO:0000256" key="1">
    <source>
        <dbReference type="ARBA" id="ARBA00004651"/>
    </source>
</evidence>
<dbReference type="Gene3D" id="1.10.3720.10">
    <property type="entry name" value="MetI-like"/>
    <property type="match status" value="1"/>
</dbReference>
<dbReference type="PROSITE" id="PS50928">
    <property type="entry name" value="ABC_TM1"/>
    <property type="match status" value="1"/>
</dbReference>
<gene>
    <name evidence="9" type="ORF">SAMN05421637_0804</name>
</gene>
<dbReference type="PANTHER" id="PTHR43744:SF12">
    <property type="entry name" value="ABC TRANSPORTER PERMEASE PROTEIN MG189-RELATED"/>
    <property type="match status" value="1"/>
</dbReference>
<comment type="similarity">
    <text evidence="7">Belongs to the binding-protein-dependent transport system permease family.</text>
</comment>
<keyword evidence="2 7" id="KW-0813">Transport</keyword>
<protein>
    <submittedName>
        <fullName evidence="9">Carbohydrate ABC transporter membrane protein 2, CUT1 family</fullName>
    </submittedName>
</protein>
<accession>A0A1H6W201</accession>
<keyword evidence="6 7" id="KW-0472">Membrane</keyword>
<dbReference type="Proteomes" id="UP000183315">
    <property type="component" value="Unassembled WGS sequence"/>
</dbReference>
<dbReference type="EMBL" id="FNZI01000002">
    <property type="protein sequence ID" value="SEJ10913.1"/>
    <property type="molecule type" value="Genomic_DNA"/>
</dbReference>
<keyword evidence="3" id="KW-1003">Cell membrane</keyword>
<comment type="subcellular location">
    <subcellularLocation>
        <location evidence="1 7">Cell membrane</location>
        <topology evidence="1 7">Multi-pass membrane protein</topology>
    </subcellularLocation>
</comment>
<dbReference type="Pfam" id="PF00528">
    <property type="entry name" value="BPD_transp_1"/>
    <property type="match status" value="1"/>
</dbReference>
<evidence type="ECO:0000256" key="5">
    <source>
        <dbReference type="ARBA" id="ARBA00022989"/>
    </source>
</evidence>
<keyword evidence="5 7" id="KW-1133">Transmembrane helix</keyword>
<dbReference type="OrthoDB" id="3524874at2"/>
<evidence type="ECO:0000259" key="8">
    <source>
        <dbReference type="PROSITE" id="PS50928"/>
    </source>
</evidence>
<evidence type="ECO:0000256" key="3">
    <source>
        <dbReference type="ARBA" id="ARBA00022475"/>
    </source>
</evidence>
<sequence length="281" mass="30700">MNKPIPFWRRPGTIGANLLVIAASLLAIFPLVVVIVTAFTPQNETIAYPPELIPSTFTLDNFAGVFERIPVGAQLWNTIMMSVGVTFFSLILNSMVAYALAFIPFKGRGLLFGLLIATMMIPFQSLLIPLYKMLTEFGWIGTMTGLIVPRAADVAGIFLLRQFFIMIPKELRAAAMIDGASEWKIYWRVMMPNATAGLLTLGIFNFVGNWNDMLWPMVMTNSAEDRTLTAGLAILNGTAQGLIPYGVTMAGSLISVLPLVIMFAIVQKRFIEGVATAGLKG</sequence>
<dbReference type="InterPro" id="IPR035906">
    <property type="entry name" value="MetI-like_sf"/>
</dbReference>
<dbReference type="RefSeq" id="WP_042213411.1">
    <property type="nucleotide sequence ID" value="NZ_BBLU01000003.1"/>
</dbReference>
<reference evidence="10" key="1">
    <citation type="submission" date="2016-10" db="EMBL/GenBank/DDBJ databases">
        <authorList>
            <person name="Varghese N."/>
        </authorList>
    </citation>
    <scope>NUCLEOTIDE SEQUENCE [LARGE SCALE GENOMIC DNA]</scope>
    <source>
        <strain evidence="10">DSM 24868</strain>
    </source>
</reference>
<dbReference type="PANTHER" id="PTHR43744">
    <property type="entry name" value="ABC TRANSPORTER PERMEASE PROTEIN MG189-RELATED-RELATED"/>
    <property type="match status" value="1"/>
</dbReference>
<feature type="transmembrane region" description="Helical" evidence="7">
    <location>
        <begin position="242"/>
        <end position="266"/>
    </location>
</feature>
<dbReference type="SUPFAM" id="SSF161098">
    <property type="entry name" value="MetI-like"/>
    <property type="match status" value="1"/>
</dbReference>
<name>A0A1H6W201_9MICO</name>
<keyword evidence="4 7" id="KW-0812">Transmembrane</keyword>
<feature type="transmembrane region" description="Helical" evidence="7">
    <location>
        <begin position="79"/>
        <end position="103"/>
    </location>
</feature>
<feature type="transmembrane region" description="Helical" evidence="7">
    <location>
        <begin position="12"/>
        <end position="39"/>
    </location>
</feature>
<feature type="transmembrane region" description="Helical" evidence="7">
    <location>
        <begin position="137"/>
        <end position="164"/>
    </location>
</feature>
<evidence type="ECO:0000256" key="4">
    <source>
        <dbReference type="ARBA" id="ARBA00022692"/>
    </source>
</evidence>
<dbReference type="GO" id="GO:0005886">
    <property type="term" value="C:plasma membrane"/>
    <property type="evidence" value="ECO:0007669"/>
    <property type="project" value="UniProtKB-SubCell"/>
</dbReference>
<feature type="transmembrane region" description="Helical" evidence="7">
    <location>
        <begin position="185"/>
        <end position="207"/>
    </location>
</feature>
<dbReference type="STRING" id="1043493.SAMN05421637_0804"/>
<evidence type="ECO:0000256" key="7">
    <source>
        <dbReference type="RuleBase" id="RU363032"/>
    </source>
</evidence>
<feature type="domain" description="ABC transmembrane type-1" evidence="8">
    <location>
        <begin position="75"/>
        <end position="266"/>
    </location>
</feature>
<proteinExistence type="inferred from homology"/>
<dbReference type="CDD" id="cd06261">
    <property type="entry name" value="TM_PBP2"/>
    <property type="match status" value="1"/>
</dbReference>
<organism evidence="9 10">
    <name type="scientific">Demequina mangrovi</name>
    <dbReference type="NCBI Taxonomy" id="1043493"/>
    <lineage>
        <taxon>Bacteria</taxon>
        <taxon>Bacillati</taxon>
        <taxon>Actinomycetota</taxon>
        <taxon>Actinomycetes</taxon>
        <taxon>Micrococcales</taxon>
        <taxon>Demequinaceae</taxon>
        <taxon>Demequina</taxon>
    </lineage>
</organism>
<evidence type="ECO:0000256" key="2">
    <source>
        <dbReference type="ARBA" id="ARBA00022448"/>
    </source>
</evidence>
<evidence type="ECO:0000313" key="10">
    <source>
        <dbReference type="Proteomes" id="UP000183315"/>
    </source>
</evidence>
<dbReference type="eggNOG" id="COG0395">
    <property type="taxonomic scope" value="Bacteria"/>
</dbReference>
<dbReference type="InterPro" id="IPR000515">
    <property type="entry name" value="MetI-like"/>
</dbReference>
<evidence type="ECO:0000256" key="6">
    <source>
        <dbReference type="ARBA" id="ARBA00023136"/>
    </source>
</evidence>
<dbReference type="AlphaFoldDB" id="A0A1H6W201"/>
<dbReference type="GO" id="GO:0055085">
    <property type="term" value="P:transmembrane transport"/>
    <property type="evidence" value="ECO:0007669"/>
    <property type="project" value="InterPro"/>
</dbReference>
<feature type="transmembrane region" description="Helical" evidence="7">
    <location>
        <begin position="110"/>
        <end position="131"/>
    </location>
</feature>
<keyword evidence="10" id="KW-1185">Reference proteome</keyword>